<evidence type="ECO:0000313" key="2">
    <source>
        <dbReference type="EMBL" id="QTL97335.1"/>
    </source>
</evidence>
<dbReference type="PANTHER" id="PTHR43249">
    <property type="entry name" value="UDP-N-ACETYL-2-AMINO-2-DEOXY-D-GLUCURONATE OXIDASE"/>
    <property type="match status" value="1"/>
</dbReference>
<dbReference type="SUPFAM" id="SSF55347">
    <property type="entry name" value="Glyceraldehyde-3-phosphate dehydrogenase-like, C-terminal domain"/>
    <property type="match status" value="1"/>
</dbReference>
<evidence type="ECO:0000313" key="3">
    <source>
        <dbReference type="Proteomes" id="UP000665020"/>
    </source>
</evidence>
<dbReference type="GO" id="GO:0000166">
    <property type="term" value="F:nucleotide binding"/>
    <property type="evidence" value="ECO:0007669"/>
    <property type="project" value="InterPro"/>
</dbReference>
<protein>
    <submittedName>
        <fullName evidence="2">Gfo/Idh/MocA family oxidoreductase</fullName>
    </submittedName>
</protein>
<evidence type="ECO:0000259" key="1">
    <source>
        <dbReference type="Pfam" id="PF01408"/>
    </source>
</evidence>
<proteinExistence type="predicted"/>
<dbReference type="Gene3D" id="3.30.360.10">
    <property type="entry name" value="Dihydrodipicolinate Reductase, domain 2"/>
    <property type="match status" value="1"/>
</dbReference>
<dbReference type="AlphaFoldDB" id="A0A8A7KB69"/>
<reference evidence="2" key="1">
    <citation type="submission" date="2019-12" db="EMBL/GenBank/DDBJ databases">
        <authorList>
            <person name="zhang j."/>
            <person name="sun C.M."/>
        </authorList>
    </citation>
    <scope>NUCLEOTIDE SEQUENCE</scope>
    <source>
        <strain evidence="2">NS-1</strain>
    </source>
</reference>
<sequence length="406" mass="46461">MKDLISVLLVGIGGYGKNYFDELANNRNRSDYQIAAVVDPYAEKSPKIKEVRGRGIPVFSKMEDFYQEHTADYVCISSPIQFHASQTVMALDNGAGVICEKPLSATVQEGRKMLEAERESDRPVGIAYQWSFSQAIQLLKKDIIAGVFGKPLRLKTLVSWPRDIEYYKRNNWAGKKRDSGQWILDSVANNATAHYLHNMFYVLGKEIEKSAWPVKLRAELYRANDIDNYDTAAVRVFTEQGVELLYLATHASQEKINPRFSYEFEQAIIYFDQDKDYQIKAEFKDGRNKVYGDPFADKFNKIWTVLDAIKGEGSYLCGVEAALPHVICVNGMQESLPEISNFPDELIEQDRDEDGRERGVYVKGLSKLFLDCYNNWQLPDETEVYWTEPGKEVDLTAYEYFPSISN</sequence>
<dbReference type="Gene3D" id="3.40.50.720">
    <property type="entry name" value="NAD(P)-binding Rossmann-like Domain"/>
    <property type="match status" value="1"/>
</dbReference>
<dbReference type="RefSeq" id="WP_230868965.1">
    <property type="nucleotide sequence ID" value="NZ_CP046640.1"/>
</dbReference>
<dbReference type="InterPro" id="IPR052515">
    <property type="entry name" value="Gfo/Idh/MocA_Oxidoreductase"/>
</dbReference>
<dbReference type="SUPFAM" id="SSF51735">
    <property type="entry name" value="NAD(P)-binding Rossmann-fold domains"/>
    <property type="match status" value="1"/>
</dbReference>
<keyword evidence="3" id="KW-1185">Reference proteome</keyword>
<dbReference type="Proteomes" id="UP000665020">
    <property type="component" value="Chromosome"/>
</dbReference>
<gene>
    <name evidence="2" type="ORF">GM661_04710</name>
</gene>
<name>A0A8A7KB69_9FIRM</name>
<dbReference type="EMBL" id="CP046640">
    <property type="protein sequence ID" value="QTL97335.1"/>
    <property type="molecule type" value="Genomic_DNA"/>
</dbReference>
<accession>A0A8A7KB69</accession>
<dbReference type="InterPro" id="IPR000683">
    <property type="entry name" value="Gfo/Idh/MocA-like_OxRdtase_N"/>
</dbReference>
<dbReference type="KEGG" id="ifn:GM661_04710"/>
<feature type="domain" description="Gfo/Idh/MocA-like oxidoreductase N-terminal" evidence="1">
    <location>
        <begin position="5"/>
        <end position="126"/>
    </location>
</feature>
<dbReference type="Pfam" id="PF01408">
    <property type="entry name" value="GFO_IDH_MocA"/>
    <property type="match status" value="1"/>
</dbReference>
<dbReference type="InterPro" id="IPR036291">
    <property type="entry name" value="NAD(P)-bd_dom_sf"/>
</dbReference>
<dbReference type="PANTHER" id="PTHR43249:SF1">
    <property type="entry name" value="D-GLUCOSIDE 3-DEHYDROGENASE"/>
    <property type="match status" value="1"/>
</dbReference>
<organism evidence="2 3">
    <name type="scientific">Iocasia fonsfrigidae</name>
    <dbReference type="NCBI Taxonomy" id="2682810"/>
    <lineage>
        <taxon>Bacteria</taxon>
        <taxon>Bacillati</taxon>
        <taxon>Bacillota</taxon>
        <taxon>Clostridia</taxon>
        <taxon>Halanaerobiales</taxon>
        <taxon>Halanaerobiaceae</taxon>
        <taxon>Iocasia</taxon>
    </lineage>
</organism>